<feature type="chain" id="PRO_5045985513" evidence="2">
    <location>
        <begin position="23"/>
        <end position="239"/>
    </location>
</feature>
<name>A0ABP5UD93_9ACTN</name>
<proteinExistence type="predicted"/>
<sequence length="239" mass="23233">MAVVGSCAAAAALAGIGTGAAAADTVGPVSGENDTVSFQRSVEGATLVDGKVKVGDTVTITNRIDRKMLWLVYSVRDNHPSCLQAVPNTSVWTVSGGTYTNNPDGPGTKKPNEVTSGDGWVMIDATGGGSWEAKPLIWTQDYVVTCAPGTLNTGGLQWSTTNAFEKNNNKPDVGPTITVVPASSPGGGDGSGGDTGSGGTGSGGDGSGGEGTGGAGGSSGSGSSGSGSLGSGSLSNLFG</sequence>
<accession>A0ABP5UD93</accession>
<reference evidence="4" key="1">
    <citation type="journal article" date="2019" name="Int. J. Syst. Evol. Microbiol.">
        <title>The Global Catalogue of Microorganisms (GCM) 10K type strain sequencing project: providing services to taxonomists for standard genome sequencing and annotation.</title>
        <authorList>
            <consortium name="The Broad Institute Genomics Platform"/>
            <consortium name="The Broad Institute Genome Sequencing Center for Infectious Disease"/>
            <person name="Wu L."/>
            <person name="Ma J."/>
        </authorList>
    </citation>
    <scope>NUCLEOTIDE SEQUENCE [LARGE SCALE GENOMIC DNA]</scope>
    <source>
        <strain evidence="4">JCM 16227</strain>
    </source>
</reference>
<organism evidence="3 4">
    <name type="scientific">Gordonia cholesterolivorans</name>
    <dbReference type="NCBI Taxonomy" id="559625"/>
    <lineage>
        <taxon>Bacteria</taxon>
        <taxon>Bacillati</taxon>
        <taxon>Actinomycetota</taxon>
        <taxon>Actinomycetes</taxon>
        <taxon>Mycobacteriales</taxon>
        <taxon>Gordoniaceae</taxon>
        <taxon>Gordonia</taxon>
    </lineage>
</organism>
<dbReference type="EMBL" id="BAAARB010000006">
    <property type="protein sequence ID" value="GAA2377277.1"/>
    <property type="molecule type" value="Genomic_DNA"/>
</dbReference>
<feature type="region of interest" description="Disordered" evidence="1">
    <location>
        <begin position="162"/>
        <end position="239"/>
    </location>
</feature>
<protein>
    <submittedName>
        <fullName evidence="3">Uncharacterized protein</fullName>
    </submittedName>
</protein>
<evidence type="ECO:0000256" key="2">
    <source>
        <dbReference type="SAM" id="SignalP"/>
    </source>
</evidence>
<feature type="compositionally biased region" description="Gly residues" evidence="1">
    <location>
        <begin position="185"/>
        <end position="230"/>
    </location>
</feature>
<keyword evidence="4" id="KW-1185">Reference proteome</keyword>
<dbReference type="Proteomes" id="UP001501170">
    <property type="component" value="Unassembled WGS sequence"/>
</dbReference>
<feature type="signal peptide" evidence="2">
    <location>
        <begin position="1"/>
        <end position="22"/>
    </location>
</feature>
<gene>
    <name evidence="3" type="ORF">GCM10009855_15890</name>
</gene>
<evidence type="ECO:0000313" key="3">
    <source>
        <dbReference type="EMBL" id="GAA2377277.1"/>
    </source>
</evidence>
<evidence type="ECO:0000313" key="4">
    <source>
        <dbReference type="Proteomes" id="UP001501170"/>
    </source>
</evidence>
<evidence type="ECO:0000256" key="1">
    <source>
        <dbReference type="SAM" id="MobiDB-lite"/>
    </source>
</evidence>
<comment type="caution">
    <text evidence="3">The sequence shown here is derived from an EMBL/GenBank/DDBJ whole genome shotgun (WGS) entry which is preliminary data.</text>
</comment>
<keyword evidence="2" id="KW-0732">Signal</keyword>